<feature type="region of interest" description="Disordered" evidence="3">
    <location>
        <begin position="1"/>
        <end position="20"/>
    </location>
</feature>
<feature type="transmembrane region" description="Helical" evidence="4">
    <location>
        <begin position="270"/>
        <end position="291"/>
    </location>
</feature>
<evidence type="ECO:0000256" key="3">
    <source>
        <dbReference type="SAM" id="MobiDB-lite"/>
    </source>
</evidence>
<evidence type="ECO:0000256" key="1">
    <source>
        <dbReference type="ARBA" id="ARBA00004141"/>
    </source>
</evidence>
<dbReference type="Gene3D" id="1.20.1250.20">
    <property type="entry name" value="MFS general substrate transporter like domains"/>
    <property type="match status" value="2"/>
</dbReference>
<feature type="compositionally biased region" description="Polar residues" evidence="3">
    <location>
        <begin position="1"/>
        <end position="11"/>
    </location>
</feature>
<keyword evidence="6" id="KW-1185">Reference proteome</keyword>
<feature type="transmembrane region" description="Helical" evidence="4">
    <location>
        <begin position="120"/>
        <end position="142"/>
    </location>
</feature>
<keyword evidence="4" id="KW-0472">Membrane</keyword>
<feature type="transmembrane region" description="Helical" evidence="4">
    <location>
        <begin position="335"/>
        <end position="354"/>
    </location>
</feature>
<dbReference type="GeneID" id="30201320"/>
<dbReference type="SUPFAM" id="SSF103473">
    <property type="entry name" value="MFS general substrate transporter"/>
    <property type="match status" value="1"/>
</dbReference>
<dbReference type="InterPro" id="IPR011701">
    <property type="entry name" value="MFS"/>
</dbReference>
<dbReference type="InterPro" id="IPR050327">
    <property type="entry name" value="Proton-linked_MCT"/>
</dbReference>
<gene>
    <name evidence="5" type="ORF">WICANDRAFT_67213</name>
</gene>
<dbReference type="PANTHER" id="PTHR11360">
    <property type="entry name" value="MONOCARBOXYLATE TRANSPORTER"/>
    <property type="match status" value="1"/>
</dbReference>
<evidence type="ECO:0000256" key="2">
    <source>
        <dbReference type="ARBA" id="ARBA00006727"/>
    </source>
</evidence>
<evidence type="ECO:0008006" key="7">
    <source>
        <dbReference type="Google" id="ProtNLM"/>
    </source>
</evidence>
<feature type="transmembrane region" description="Helical" evidence="4">
    <location>
        <begin position="52"/>
        <end position="82"/>
    </location>
</feature>
<dbReference type="Proteomes" id="UP000094112">
    <property type="component" value="Unassembled WGS sequence"/>
</dbReference>
<comment type="subcellular location">
    <subcellularLocation>
        <location evidence="1">Membrane</location>
        <topology evidence="1">Multi-pass membrane protein</topology>
    </subcellularLocation>
</comment>
<evidence type="ECO:0000256" key="4">
    <source>
        <dbReference type="SAM" id="Phobius"/>
    </source>
</evidence>
<keyword evidence="4" id="KW-1133">Transmembrane helix</keyword>
<keyword evidence="4" id="KW-0812">Transmembrane</keyword>
<feature type="transmembrane region" description="Helical" evidence="4">
    <location>
        <begin position="395"/>
        <end position="414"/>
    </location>
</feature>
<evidence type="ECO:0000313" key="5">
    <source>
        <dbReference type="EMBL" id="ODQ63034.1"/>
    </source>
</evidence>
<dbReference type="EMBL" id="KV454208">
    <property type="protein sequence ID" value="ODQ63034.1"/>
    <property type="molecule type" value="Genomic_DNA"/>
</dbReference>
<feature type="transmembrane region" description="Helical" evidence="4">
    <location>
        <begin position="214"/>
        <end position="234"/>
    </location>
</feature>
<dbReference type="AlphaFoldDB" id="A0A1E3PCU6"/>
<dbReference type="RefSeq" id="XP_019042241.1">
    <property type="nucleotide sequence ID" value="XM_019184074.1"/>
</dbReference>
<dbReference type="GO" id="GO:0022857">
    <property type="term" value="F:transmembrane transporter activity"/>
    <property type="evidence" value="ECO:0007669"/>
    <property type="project" value="InterPro"/>
</dbReference>
<evidence type="ECO:0000313" key="6">
    <source>
        <dbReference type="Proteomes" id="UP000094112"/>
    </source>
</evidence>
<feature type="transmembrane region" description="Helical" evidence="4">
    <location>
        <begin position="154"/>
        <end position="176"/>
    </location>
</feature>
<dbReference type="PANTHER" id="PTHR11360:SF315">
    <property type="entry name" value="TRANSPORTER MCH2-RELATED"/>
    <property type="match status" value="1"/>
</dbReference>
<feature type="transmembrane region" description="Helical" evidence="4">
    <location>
        <begin position="426"/>
        <end position="446"/>
    </location>
</feature>
<comment type="similarity">
    <text evidence="2">Belongs to the major facilitator superfamily. Monocarboxylate porter (TC 2.A.1.13) family.</text>
</comment>
<dbReference type="InterPro" id="IPR036259">
    <property type="entry name" value="MFS_trans_sf"/>
</dbReference>
<feature type="transmembrane region" description="Helical" evidence="4">
    <location>
        <begin position="182"/>
        <end position="202"/>
    </location>
</feature>
<feature type="transmembrane region" description="Helical" evidence="4">
    <location>
        <begin position="360"/>
        <end position="383"/>
    </location>
</feature>
<reference evidence="5 6" key="1">
    <citation type="journal article" date="2016" name="Proc. Natl. Acad. Sci. U.S.A.">
        <title>Comparative genomics of biotechnologically important yeasts.</title>
        <authorList>
            <person name="Riley R."/>
            <person name="Haridas S."/>
            <person name="Wolfe K.H."/>
            <person name="Lopes M.R."/>
            <person name="Hittinger C.T."/>
            <person name="Goeker M."/>
            <person name="Salamov A.A."/>
            <person name="Wisecaver J.H."/>
            <person name="Long T.M."/>
            <person name="Calvey C.H."/>
            <person name="Aerts A.L."/>
            <person name="Barry K.W."/>
            <person name="Choi C."/>
            <person name="Clum A."/>
            <person name="Coughlan A.Y."/>
            <person name="Deshpande S."/>
            <person name="Douglass A.P."/>
            <person name="Hanson S.J."/>
            <person name="Klenk H.-P."/>
            <person name="LaButti K.M."/>
            <person name="Lapidus A."/>
            <person name="Lindquist E.A."/>
            <person name="Lipzen A.M."/>
            <person name="Meier-Kolthoff J.P."/>
            <person name="Ohm R.A."/>
            <person name="Otillar R.P."/>
            <person name="Pangilinan J.L."/>
            <person name="Peng Y."/>
            <person name="Rokas A."/>
            <person name="Rosa C.A."/>
            <person name="Scheuner C."/>
            <person name="Sibirny A.A."/>
            <person name="Slot J.C."/>
            <person name="Stielow J.B."/>
            <person name="Sun H."/>
            <person name="Kurtzman C.P."/>
            <person name="Blackwell M."/>
            <person name="Grigoriev I.V."/>
            <person name="Jeffries T.W."/>
        </authorList>
    </citation>
    <scope>NUCLEOTIDE SEQUENCE [LARGE SCALE GENOMIC DNA]</scope>
    <source>
        <strain evidence="6">ATCC 58044 / CBS 1984 / NCYC 433 / NRRL Y-366-8</strain>
    </source>
</reference>
<dbReference type="Pfam" id="PF07690">
    <property type="entry name" value="MFS_1"/>
    <property type="match status" value="1"/>
</dbReference>
<proteinExistence type="inferred from homology"/>
<accession>A0A1E3PCU6</accession>
<feature type="transmembrane region" description="Helical" evidence="4">
    <location>
        <begin position="94"/>
        <end position="114"/>
    </location>
</feature>
<organism evidence="5 6">
    <name type="scientific">Wickerhamomyces anomalus (strain ATCC 58044 / CBS 1984 / NCYC 433 / NRRL Y-366-8)</name>
    <name type="common">Yeast</name>
    <name type="synonym">Hansenula anomala</name>
    <dbReference type="NCBI Taxonomy" id="683960"/>
    <lineage>
        <taxon>Eukaryota</taxon>
        <taxon>Fungi</taxon>
        <taxon>Dikarya</taxon>
        <taxon>Ascomycota</taxon>
        <taxon>Saccharomycotina</taxon>
        <taxon>Saccharomycetes</taxon>
        <taxon>Phaffomycetales</taxon>
        <taxon>Wickerhamomycetaceae</taxon>
        <taxon>Wickerhamomyces</taxon>
    </lineage>
</organism>
<sequence length="480" mass="53105">MPSMNPTTSPMTIKDGKENEVSTTTIEQSRAQEFNGAFNEDDYVDVPPDGGYGWLCCACVTAMNFATWGVNCSYGIFLSFYLKNDVFPKATPTDYALIGGLIVFLTLILIPYSAVSLIKFGYRVTASIGIIIQLAGYIGASFSTTIGQLYVTQGILIGISYGFIFGANSIVLPSWFLKKRALANGISHFGNGLGGVVFTLAINKLIIETGDQKWALRVLAIVSFVICTVAMLLVKIRIPQNSSFKEPNNNTTMKIFRNIFDYKVWKSFPLQLATIWTSIGTTGYVICLYSLSNYTLSMGFSQHQAMVVTVVLNASQAVGRPMIGVLSEKCGRVNFTTFATFFTCIIVFVFWINLKSYGALIIFTILLGFFVGISSVNVVPLVVDVVGLNSFASGLGWANSFAAIMSLVSEVIALNLRDYSLVDRNPYFHCQIFVGAMYFVAFLVLIPYREWRIKRMINQLKNSKNLTESEREQIFTKSIL</sequence>
<name>A0A1E3PCU6_WICAA</name>
<dbReference type="GO" id="GO:0016020">
    <property type="term" value="C:membrane"/>
    <property type="evidence" value="ECO:0007669"/>
    <property type="project" value="UniProtKB-SubCell"/>
</dbReference>
<protein>
    <recommendedName>
        <fullName evidence="7">Major facilitator superfamily (MFS) profile domain-containing protein</fullName>
    </recommendedName>
</protein>
<dbReference type="OrthoDB" id="2213137at2759"/>